<evidence type="ECO:0008006" key="3">
    <source>
        <dbReference type="Google" id="ProtNLM"/>
    </source>
</evidence>
<dbReference type="InterPro" id="IPR045892">
    <property type="entry name" value="CrtISO-like"/>
</dbReference>
<evidence type="ECO:0000313" key="2">
    <source>
        <dbReference type="Proteomes" id="UP000015453"/>
    </source>
</evidence>
<accession>S8CAQ2</accession>
<dbReference type="SUPFAM" id="SSF51905">
    <property type="entry name" value="FAD/NAD(P)-binding domain"/>
    <property type="match status" value="1"/>
</dbReference>
<dbReference type="PANTHER" id="PTHR46313">
    <property type="match status" value="1"/>
</dbReference>
<organism evidence="1 2">
    <name type="scientific">Genlisea aurea</name>
    <dbReference type="NCBI Taxonomy" id="192259"/>
    <lineage>
        <taxon>Eukaryota</taxon>
        <taxon>Viridiplantae</taxon>
        <taxon>Streptophyta</taxon>
        <taxon>Embryophyta</taxon>
        <taxon>Tracheophyta</taxon>
        <taxon>Spermatophyta</taxon>
        <taxon>Magnoliopsida</taxon>
        <taxon>eudicotyledons</taxon>
        <taxon>Gunneridae</taxon>
        <taxon>Pentapetalae</taxon>
        <taxon>asterids</taxon>
        <taxon>lamiids</taxon>
        <taxon>Lamiales</taxon>
        <taxon>Lentibulariaceae</taxon>
        <taxon>Genlisea</taxon>
    </lineage>
</organism>
<comment type="caution">
    <text evidence="1">The sequence shown here is derived from an EMBL/GenBank/DDBJ whole genome shotgun (WGS) entry which is preliminary data.</text>
</comment>
<name>S8CAQ2_9LAMI</name>
<dbReference type="PANTHER" id="PTHR46313:SF1">
    <property type="entry name" value="FAD_NAD(P)-BINDING OXIDOREDUCTASE FAMILY PROTEIN"/>
    <property type="match status" value="1"/>
</dbReference>
<keyword evidence="2" id="KW-1185">Reference proteome</keyword>
<gene>
    <name evidence="1" type="ORF">M569_13352</name>
</gene>
<dbReference type="AlphaFoldDB" id="S8CAQ2"/>
<reference evidence="1 2" key="1">
    <citation type="journal article" date="2013" name="BMC Genomics">
        <title>The miniature genome of a carnivorous plant Genlisea aurea contains a low number of genes and short non-coding sequences.</title>
        <authorList>
            <person name="Leushkin E.V."/>
            <person name="Sutormin R.A."/>
            <person name="Nabieva E.R."/>
            <person name="Penin A.A."/>
            <person name="Kondrashov A.S."/>
            <person name="Logacheva M.D."/>
        </authorList>
    </citation>
    <scope>NUCLEOTIDE SEQUENCE [LARGE SCALE GENOMIC DNA]</scope>
</reference>
<dbReference type="GO" id="GO:0016116">
    <property type="term" value="P:carotenoid metabolic process"/>
    <property type="evidence" value="ECO:0007669"/>
    <property type="project" value="InterPro"/>
</dbReference>
<feature type="non-terminal residue" evidence="1">
    <location>
        <position position="1"/>
    </location>
</feature>
<protein>
    <recommendedName>
        <fullName evidence="3">Amine oxidase domain-containing protein</fullName>
    </recommendedName>
</protein>
<proteinExistence type="predicted"/>
<sequence>LHAYTPGTEPFGLWEGLDRRSHEYKELKARRSEVLWKAVERALGAGFDREKCEVKSVGTPLTHERFLRRNKGSYGPAIKAGEGSFPGHTTPIPQLYCCGDSTFPGIGVPAVAASGAIVANTLVSVRKHYELLDAVGI</sequence>
<dbReference type="OrthoDB" id="7777654at2759"/>
<dbReference type="Proteomes" id="UP000015453">
    <property type="component" value="Unassembled WGS sequence"/>
</dbReference>
<evidence type="ECO:0000313" key="1">
    <source>
        <dbReference type="EMBL" id="EPS61446.1"/>
    </source>
</evidence>
<dbReference type="EMBL" id="AUSU01006838">
    <property type="protein sequence ID" value="EPS61446.1"/>
    <property type="molecule type" value="Genomic_DNA"/>
</dbReference>
<dbReference type="InterPro" id="IPR036188">
    <property type="entry name" value="FAD/NAD-bd_sf"/>
</dbReference>